<dbReference type="InterPro" id="IPR000524">
    <property type="entry name" value="Tscrpt_reg_HTH_GntR"/>
</dbReference>
<name>A0A7C5M2F9_9PROT</name>
<dbReference type="PRINTS" id="PR00035">
    <property type="entry name" value="HTHGNTR"/>
</dbReference>
<dbReference type="GO" id="GO:0003700">
    <property type="term" value="F:DNA-binding transcription factor activity"/>
    <property type="evidence" value="ECO:0007669"/>
    <property type="project" value="InterPro"/>
</dbReference>
<dbReference type="Gene3D" id="1.10.10.10">
    <property type="entry name" value="Winged helix-like DNA-binding domain superfamily/Winged helix DNA-binding domain"/>
    <property type="match status" value="1"/>
</dbReference>
<dbReference type="PANTHER" id="PTHR43537:SF44">
    <property type="entry name" value="GNTR FAMILY REGULATORY PROTEIN"/>
    <property type="match status" value="1"/>
</dbReference>
<dbReference type="InterPro" id="IPR008920">
    <property type="entry name" value="TF_FadR/GntR_C"/>
</dbReference>
<feature type="domain" description="HTH gntR-type" evidence="4">
    <location>
        <begin position="7"/>
        <end position="74"/>
    </location>
</feature>
<dbReference type="InterPro" id="IPR036388">
    <property type="entry name" value="WH-like_DNA-bd_sf"/>
</dbReference>
<dbReference type="InterPro" id="IPR036390">
    <property type="entry name" value="WH_DNA-bd_sf"/>
</dbReference>
<dbReference type="Pfam" id="PF00392">
    <property type="entry name" value="GntR"/>
    <property type="match status" value="1"/>
</dbReference>
<comment type="caution">
    <text evidence="5">The sequence shown here is derived from an EMBL/GenBank/DDBJ whole genome shotgun (WGS) entry which is preliminary data.</text>
</comment>
<evidence type="ECO:0000256" key="2">
    <source>
        <dbReference type="ARBA" id="ARBA00023125"/>
    </source>
</evidence>
<gene>
    <name evidence="5" type="ORF">ENJ42_09950</name>
</gene>
<dbReference type="PANTHER" id="PTHR43537">
    <property type="entry name" value="TRANSCRIPTIONAL REGULATOR, GNTR FAMILY"/>
    <property type="match status" value="1"/>
</dbReference>
<reference evidence="5" key="1">
    <citation type="journal article" date="2020" name="mSystems">
        <title>Genome- and Community-Level Interaction Insights into Carbon Utilization and Element Cycling Functions of Hydrothermarchaeota in Hydrothermal Sediment.</title>
        <authorList>
            <person name="Zhou Z."/>
            <person name="Liu Y."/>
            <person name="Xu W."/>
            <person name="Pan J."/>
            <person name="Luo Z.H."/>
            <person name="Li M."/>
        </authorList>
    </citation>
    <scope>NUCLEOTIDE SEQUENCE [LARGE SCALE GENOMIC DNA]</scope>
    <source>
        <strain evidence="5">HyVt-485</strain>
    </source>
</reference>
<proteinExistence type="predicted"/>
<keyword evidence="2" id="KW-0238">DNA-binding</keyword>
<keyword evidence="3" id="KW-0804">Transcription</keyword>
<dbReference type="InterPro" id="IPR011711">
    <property type="entry name" value="GntR_C"/>
</dbReference>
<evidence type="ECO:0000256" key="1">
    <source>
        <dbReference type="ARBA" id="ARBA00023015"/>
    </source>
</evidence>
<sequence length="232" mass="25971">MKLYRGNNLTRSIVADLGRAIVGGKYNDETFPNEAQLAEQYSASRNVVREAVKILGEKGLLSSRPKIGTKIRDEDEWNILDSDVLNWFLGRKLSLPLLMELTQVRLQIEPAAAALAASSAGPEEIEAIRVAIEDFEASENGDGDQLEADIAFHLAIVKASGNRFFFRMSSLIETALRFSIRFTNKYKSELTHVVSHREIFTAIENHDEDKAHDTVVALLSNVERIIKEQLSE</sequence>
<evidence type="ECO:0000256" key="3">
    <source>
        <dbReference type="ARBA" id="ARBA00023163"/>
    </source>
</evidence>
<dbReference type="Gene3D" id="1.20.120.530">
    <property type="entry name" value="GntR ligand-binding domain-like"/>
    <property type="match status" value="1"/>
</dbReference>
<dbReference type="GO" id="GO:0003677">
    <property type="term" value="F:DNA binding"/>
    <property type="evidence" value="ECO:0007669"/>
    <property type="project" value="UniProtKB-KW"/>
</dbReference>
<dbReference type="EMBL" id="DRMJ01000524">
    <property type="protein sequence ID" value="HHL43931.1"/>
    <property type="molecule type" value="Genomic_DNA"/>
</dbReference>
<dbReference type="PROSITE" id="PS50949">
    <property type="entry name" value="HTH_GNTR"/>
    <property type="match status" value="1"/>
</dbReference>
<dbReference type="Proteomes" id="UP000885830">
    <property type="component" value="Unassembled WGS sequence"/>
</dbReference>
<accession>A0A7C5M2F9</accession>
<protein>
    <submittedName>
        <fullName evidence="5">FadR family transcriptional regulator</fullName>
    </submittedName>
</protein>
<dbReference type="SUPFAM" id="SSF46785">
    <property type="entry name" value="Winged helix' DNA-binding domain"/>
    <property type="match status" value="1"/>
</dbReference>
<dbReference type="SUPFAM" id="SSF48008">
    <property type="entry name" value="GntR ligand-binding domain-like"/>
    <property type="match status" value="1"/>
</dbReference>
<dbReference type="CDD" id="cd07377">
    <property type="entry name" value="WHTH_GntR"/>
    <property type="match status" value="1"/>
</dbReference>
<dbReference type="AlphaFoldDB" id="A0A7C5M2F9"/>
<evidence type="ECO:0000313" key="5">
    <source>
        <dbReference type="EMBL" id="HHL43931.1"/>
    </source>
</evidence>
<organism evidence="5">
    <name type="scientific">Hellea balneolensis</name>
    <dbReference type="NCBI Taxonomy" id="287478"/>
    <lineage>
        <taxon>Bacteria</taxon>
        <taxon>Pseudomonadati</taxon>
        <taxon>Pseudomonadota</taxon>
        <taxon>Alphaproteobacteria</taxon>
        <taxon>Maricaulales</taxon>
        <taxon>Robiginitomaculaceae</taxon>
        <taxon>Hellea</taxon>
    </lineage>
</organism>
<dbReference type="SMART" id="SM00895">
    <property type="entry name" value="FCD"/>
    <property type="match status" value="1"/>
</dbReference>
<evidence type="ECO:0000259" key="4">
    <source>
        <dbReference type="PROSITE" id="PS50949"/>
    </source>
</evidence>
<keyword evidence="1" id="KW-0805">Transcription regulation</keyword>
<dbReference type="SMART" id="SM00345">
    <property type="entry name" value="HTH_GNTR"/>
    <property type="match status" value="1"/>
</dbReference>
<dbReference type="Pfam" id="PF07729">
    <property type="entry name" value="FCD"/>
    <property type="match status" value="1"/>
</dbReference>